<keyword evidence="3" id="KW-1185">Reference proteome</keyword>
<feature type="region of interest" description="Disordered" evidence="1">
    <location>
        <begin position="49"/>
        <end position="68"/>
    </location>
</feature>
<accession>A0AA35TGQ7</accession>
<dbReference type="Proteomes" id="UP001174909">
    <property type="component" value="Unassembled WGS sequence"/>
</dbReference>
<feature type="region of interest" description="Disordered" evidence="1">
    <location>
        <begin position="1"/>
        <end position="34"/>
    </location>
</feature>
<gene>
    <name evidence="2" type="ORF">GBAR_LOCUS26375</name>
</gene>
<reference evidence="2" key="1">
    <citation type="submission" date="2023-03" db="EMBL/GenBank/DDBJ databases">
        <authorList>
            <person name="Steffen K."/>
            <person name="Cardenas P."/>
        </authorList>
    </citation>
    <scope>NUCLEOTIDE SEQUENCE</scope>
</reference>
<proteinExistence type="predicted"/>
<comment type="caution">
    <text evidence="2">The sequence shown here is derived from an EMBL/GenBank/DDBJ whole genome shotgun (WGS) entry which is preliminary data.</text>
</comment>
<dbReference type="EMBL" id="CASHTH010003672">
    <property type="protein sequence ID" value="CAI8047672.1"/>
    <property type="molecule type" value="Genomic_DNA"/>
</dbReference>
<evidence type="ECO:0000313" key="3">
    <source>
        <dbReference type="Proteomes" id="UP001174909"/>
    </source>
</evidence>
<protein>
    <submittedName>
        <fullName evidence="2">Uncharacterized protein</fullName>
    </submittedName>
</protein>
<evidence type="ECO:0000256" key="1">
    <source>
        <dbReference type="SAM" id="MobiDB-lite"/>
    </source>
</evidence>
<name>A0AA35TGQ7_GEOBA</name>
<organism evidence="2 3">
    <name type="scientific">Geodia barretti</name>
    <name type="common">Barrett's horny sponge</name>
    <dbReference type="NCBI Taxonomy" id="519541"/>
    <lineage>
        <taxon>Eukaryota</taxon>
        <taxon>Metazoa</taxon>
        <taxon>Porifera</taxon>
        <taxon>Demospongiae</taxon>
        <taxon>Heteroscleromorpha</taxon>
        <taxon>Tetractinellida</taxon>
        <taxon>Astrophorina</taxon>
        <taxon>Geodiidae</taxon>
        <taxon>Geodia</taxon>
    </lineage>
</organism>
<evidence type="ECO:0000313" key="2">
    <source>
        <dbReference type="EMBL" id="CAI8047672.1"/>
    </source>
</evidence>
<dbReference type="AlphaFoldDB" id="A0AA35TGQ7"/>
<sequence>MDLSRLSSSDAESDWEAAMAAKPTQTESETEPYELTPEDEALLLEHFAETLPDPPRESPHGLGPYPDIPPDYPRQNVWERLERSYYNGYANISHELINRVLIKYWNQGKKTGAGVHKGANGRVYPLFKDTVYVKWSEVELEDGSRETYLGSYLCHGSLADYEESVENGTQPSWMKVVLYEDGGVDPYSFLDLP</sequence>